<evidence type="ECO:0000313" key="2">
    <source>
        <dbReference type="Proteomes" id="UP000565455"/>
    </source>
</evidence>
<gene>
    <name evidence="1" type="ORF">GGQ91_001106</name>
</gene>
<dbReference type="EMBL" id="JACJIM010000002">
    <property type="protein sequence ID" value="MBA9061729.1"/>
    <property type="molecule type" value="Genomic_DNA"/>
</dbReference>
<reference evidence="1 2" key="1">
    <citation type="submission" date="2020-08" db="EMBL/GenBank/DDBJ databases">
        <title>Genomic Encyclopedia of Type Strains, Phase IV (KMG-IV): sequencing the most valuable type-strain genomes for metagenomic binning, comparative biology and taxonomic classification.</title>
        <authorList>
            <person name="Goeker M."/>
        </authorList>
    </citation>
    <scope>NUCLEOTIDE SEQUENCE [LARGE SCALE GENOMIC DNA]</scope>
    <source>
        <strain evidence="1 2">DSM 5686</strain>
    </source>
</reference>
<dbReference type="RefSeq" id="WP_182591549.1">
    <property type="nucleotide sequence ID" value="NZ_JACJIM010000002.1"/>
</dbReference>
<dbReference type="GeneID" id="96607360"/>
<keyword evidence="2" id="KW-1185">Reference proteome</keyword>
<dbReference type="Proteomes" id="UP000565455">
    <property type="component" value="Unassembled WGS sequence"/>
</dbReference>
<protein>
    <submittedName>
        <fullName evidence="1">Uncharacterized protein</fullName>
    </submittedName>
</protein>
<sequence>MRPLWRFMHFSPPALPLHDPWSSEDYMAAANFQRALALLLVHEGG</sequence>
<accession>A0ABR6D6K9</accession>
<proteinExistence type="predicted"/>
<comment type="caution">
    <text evidence="1">The sequence shown here is derived from an EMBL/GenBank/DDBJ whole genome shotgun (WGS) entry which is preliminary data.</text>
</comment>
<name>A0ABR6D6K9_9HYPH</name>
<organism evidence="1 2">
    <name type="scientific">Methylobacterium fujisawaense</name>
    <dbReference type="NCBI Taxonomy" id="107400"/>
    <lineage>
        <taxon>Bacteria</taxon>
        <taxon>Pseudomonadati</taxon>
        <taxon>Pseudomonadota</taxon>
        <taxon>Alphaproteobacteria</taxon>
        <taxon>Hyphomicrobiales</taxon>
        <taxon>Methylobacteriaceae</taxon>
        <taxon>Methylobacterium</taxon>
    </lineage>
</organism>
<evidence type="ECO:0000313" key="1">
    <source>
        <dbReference type="EMBL" id="MBA9061729.1"/>
    </source>
</evidence>